<dbReference type="InterPro" id="IPR029045">
    <property type="entry name" value="ClpP/crotonase-like_dom_sf"/>
</dbReference>
<dbReference type="AlphaFoldDB" id="A0A3T0N7C0"/>
<dbReference type="Proteomes" id="UP000283063">
    <property type="component" value="Chromosome"/>
</dbReference>
<gene>
    <name evidence="1" type="ORF">EBB79_19705</name>
</gene>
<sequence length="478" mass="51884">MGLGLGMLFTTGAQAADFSPGGDPSMDCLLQMTGVIETGDTEKLNVALKTVLNSPPSAINGKSYNSIVNDGDPARICLDSPGGSLSEALKMADLLYSYDAVHGWSQETGWISKLGTAVPANAACESACAVFFLSGGIDTESDAGRMPNRVLHAKGRLGFHSASLEVPDGNYNADSVNKAFKVALQSMSQLTDRQTVLRLRPSLLARILATPPDQMHYLETVGEAVEWNIEIAGLPRLKEASRKNVAIACNHMQRRHAAQDGSAFPGFYHHDVGLGRWTEEYSQIWSMESAFESFKATEYGLEFTSINAMGSTILCEGSYSFETQNGVMKSENTQAWYGSAENHWLFPSSIRFKELLSLGGSDTVIAPDVLIRDRKTIGANRCLVFSKETKLDDDPCQLETHEKISAGLGQDGMVLRFIWPSGAVTVVETQNQTTSSDPSLQINGTTAYGEYPGNFGLDVSQFKCIMNPATERVFCYQT</sequence>
<dbReference type="SUPFAM" id="SSF52096">
    <property type="entry name" value="ClpP/crotonase"/>
    <property type="match status" value="1"/>
</dbReference>
<accession>A0A3T0N7C0</accession>
<evidence type="ECO:0000313" key="2">
    <source>
        <dbReference type="Proteomes" id="UP000283063"/>
    </source>
</evidence>
<organism evidence="1 2">
    <name type="scientific">Parasedimentitalea marina</name>
    <dbReference type="NCBI Taxonomy" id="2483033"/>
    <lineage>
        <taxon>Bacteria</taxon>
        <taxon>Pseudomonadati</taxon>
        <taxon>Pseudomonadota</taxon>
        <taxon>Alphaproteobacteria</taxon>
        <taxon>Rhodobacterales</taxon>
        <taxon>Paracoccaceae</taxon>
        <taxon>Parasedimentitalea</taxon>
    </lineage>
</organism>
<reference evidence="1 2" key="1">
    <citation type="submission" date="2018-10" db="EMBL/GenBank/DDBJ databases">
        <title>Parasedimentitalea marina sp. nov., a psychrophilic bacterium isolated from deep seawater of the New Britain Trench.</title>
        <authorList>
            <person name="Cao J."/>
        </authorList>
    </citation>
    <scope>NUCLEOTIDE SEQUENCE [LARGE SCALE GENOMIC DNA]</scope>
    <source>
        <strain evidence="1 2">W43</strain>
    </source>
</reference>
<proteinExistence type="predicted"/>
<protein>
    <submittedName>
        <fullName evidence="1">Uncharacterized protein</fullName>
    </submittedName>
</protein>
<dbReference type="EMBL" id="CP033219">
    <property type="protein sequence ID" value="AZV79885.1"/>
    <property type="molecule type" value="Genomic_DNA"/>
</dbReference>
<keyword evidence="2" id="KW-1185">Reference proteome</keyword>
<dbReference type="KEGG" id="sedi:EBB79_19705"/>
<evidence type="ECO:0000313" key="1">
    <source>
        <dbReference type="EMBL" id="AZV79885.1"/>
    </source>
</evidence>
<name>A0A3T0N7C0_9RHOB</name>